<comment type="caution">
    <text evidence="1">The sequence shown here is derived from an EMBL/GenBank/DDBJ whole genome shotgun (WGS) entry which is preliminary data.</text>
</comment>
<proteinExistence type="predicted"/>
<dbReference type="Gene3D" id="1.10.8.400">
    <property type="entry name" value="Enoyl acyl carrier protein reductase"/>
    <property type="match status" value="1"/>
</dbReference>
<evidence type="ECO:0000313" key="2">
    <source>
        <dbReference type="Proteomes" id="UP000288322"/>
    </source>
</evidence>
<dbReference type="SUPFAM" id="SSF51735">
    <property type="entry name" value="NAD(P)-binding Rossmann-fold domains"/>
    <property type="match status" value="1"/>
</dbReference>
<reference evidence="1 2" key="1">
    <citation type="submission" date="2018-06" db="EMBL/GenBank/DDBJ databases">
        <title>Combined omics and stable isotope probing to characterize newly discovered Mariana Back-Arc vent microbial communities.</title>
        <authorList>
            <person name="Trembath-Reichert E."/>
            <person name="Huber J.A."/>
        </authorList>
    </citation>
    <scope>NUCLEOTIDE SEQUENCE [LARGE SCALE GENOMIC DNA]</scope>
    <source>
        <strain evidence="1">MAG 151</strain>
    </source>
</reference>
<dbReference type="InterPro" id="IPR002347">
    <property type="entry name" value="SDR_fam"/>
</dbReference>
<dbReference type="AlphaFoldDB" id="A0A432H759"/>
<dbReference type="EMBL" id="QNZH01000076">
    <property type="protein sequence ID" value="RTZ91598.1"/>
    <property type="molecule type" value="Genomic_DNA"/>
</dbReference>
<dbReference type="InterPro" id="IPR036291">
    <property type="entry name" value="NAD(P)-bd_dom_sf"/>
</dbReference>
<sequence length="35" mass="3611">QSEVAQTAVFLASEASSGITGQVIYVDCGYSIMAN</sequence>
<protein>
    <submittedName>
        <fullName evidence="1">NADH-specific enoyl-ACP reductase</fullName>
    </submittedName>
</protein>
<dbReference type="Proteomes" id="UP000288322">
    <property type="component" value="Unassembled WGS sequence"/>
</dbReference>
<organism evidence="1 2">
    <name type="scientific">SAR324 cluster bacterium</name>
    <dbReference type="NCBI Taxonomy" id="2024889"/>
    <lineage>
        <taxon>Bacteria</taxon>
        <taxon>Deltaproteobacteria</taxon>
        <taxon>SAR324 cluster</taxon>
    </lineage>
</organism>
<name>A0A432H759_9DELT</name>
<accession>A0A432H759</accession>
<dbReference type="Pfam" id="PF13561">
    <property type="entry name" value="adh_short_C2"/>
    <property type="match status" value="1"/>
</dbReference>
<feature type="non-terminal residue" evidence="1">
    <location>
        <position position="1"/>
    </location>
</feature>
<gene>
    <name evidence="1" type="ORF">DSY93_03055</name>
</gene>
<evidence type="ECO:0000313" key="1">
    <source>
        <dbReference type="EMBL" id="RTZ91598.1"/>
    </source>
</evidence>